<protein>
    <submittedName>
        <fullName evidence="1">Polygalacturonase</fullName>
    </submittedName>
</protein>
<dbReference type="SMART" id="SM00710">
    <property type="entry name" value="PbH1"/>
    <property type="match status" value="7"/>
</dbReference>
<dbReference type="InterPro" id="IPR006626">
    <property type="entry name" value="PbH1"/>
</dbReference>
<reference evidence="1 2" key="1">
    <citation type="submission" date="2019-07" db="EMBL/GenBank/DDBJ databases">
        <title>Genomic Encyclopedia of Archaeal and Bacterial Type Strains, Phase II (KMG-II): from individual species to whole genera.</title>
        <authorList>
            <person name="Goeker M."/>
        </authorList>
    </citation>
    <scope>NUCLEOTIDE SEQUENCE [LARGE SCALE GENOMIC DNA]</scope>
    <source>
        <strain evidence="1 2">ATCC BAA-1854</strain>
    </source>
</reference>
<dbReference type="EMBL" id="VLLI01000002">
    <property type="protein sequence ID" value="TWJ03589.1"/>
    <property type="molecule type" value="Genomic_DNA"/>
</dbReference>
<dbReference type="SUPFAM" id="SSF51126">
    <property type="entry name" value="Pectin lyase-like"/>
    <property type="match status" value="1"/>
</dbReference>
<evidence type="ECO:0000313" key="1">
    <source>
        <dbReference type="EMBL" id="TWJ03589.1"/>
    </source>
</evidence>
<dbReference type="InterPro" id="IPR012334">
    <property type="entry name" value="Pectin_lyas_fold"/>
</dbReference>
<gene>
    <name evidence="1" type="ORF">JN11_01136</name>
</gene>
<dbReference type="Gene3D" id="2.160.20.10">
    <property type="entry name" value="Single-stranded right-handed beta-helix, Pectin lyase-like"/>
    <property type="match status" value="1"/>
</dbReference>
<organism evidence="1 2">
    <name type="scientific">Mucilaginibacter frigoritolerans</name>
    <dbReference type="NCBI Taxonomy" id="652788"/>
    <lineage>
        <taxon>Bacteria</taxon>
        <taxon>Pseudomonadati</taxon>
        <taxon>Bacteroidota</taxon>
        <taxon>Sphingobacteriia</taxon>
        <taxon>Sphingobacteriales</taxon>
        <taxon>Sphingobacteriaceae</taxon>
        <taxon>Mucilaginibacter</taxon>
    </lineage>
</organism>
<dbReference type="Proteomes" id="UP000317010">
    <property type="component" value="Unassembled WGS sequence"/>
</dbReference>
<sequence length="464" mass="50522">MLKKMRNWHHILLIVVINFWCIFSHANATIKISEKIIYIKQIGIIRPKSIAKTHTPEEFGAIGDGVHDDTEALKKALNATGDITFKKGRVYKITNTVIVKSVKKIIDLNNSTINRDPSKIGFSFENCNTIVFKNGKILCSAKPIAGAGSENCINYVQCKNITTTKLIIDGSNEMGIAHIACIGVIASYNNIKNCYRDGIHEIYCANVQVFENTLSNIKDDALACHDYGTDGQKLFIRKNGYTQASNIKIYNNVINNAYQGISSISCKNIEITNNTISSTVGAGIAIFNTQAINIGGTARVNGAIIQNNKINNSCGSQKIMGIMYDNNGQNSTGRGAIFVGTLGTNGQLNDATILSNVSVVNNKVNNCGVNGLWFTNTVNAIISDNNFTNCCNETSSFSGTVCAIYNITNGEINNNITVDNRTVKKHYFGFDLQNVTGNVSNLIDKGSKAGYHIVNTPAFRPITN</sequence>
<evidence type="ECO:0000313" key="2">
    <source>
        <dbReference type="Proteomes" id="UP000317010"/>
    </source>
</evidence>
<comment type="caution">
    <text evidence="1">The sequence shown here is derived from an EMBL/GenBank/DDBJ whole genome shotgun (WGS) entry which is preliminary data.</text>
</comment>
<name>A0A562UD39_9SPHI</name>
<accession>A0A562UD39</accession>
<dbReference type="AlphaFoldDB" id="A0A562UD39"/>
<dbReference type="InterPro" id="IPR011050">
    <property type="entry name" value="Pectin_lyase_fold/virulence"/>
</dbReference>
<proteinExistence type="predicted"/>
<keyword evidence="2" id="KW-1185">Reference proteome</keyword>